<evidence type="ECO:0000313" key="4">
    <source>
        <dbReference type="EMBL" id="MBP5857219.1"/>
    </source>
</evidence>
<keyword evidence="5" id="KW-1185">Reference proteome</keyword>
<dbReference type="InterPro" id="IPR020843">
    <property type="entry name" value="ER"/>
</dbReference>
<dbReference type="Gene3D" id="3.40.50.720">
    <property type="entry name" value="NAD(P)-binding Rossmann-like Domain"/>
    <property type="match status" value="1"/>
</dbReference>
<dbReference type="InterPro" id="IPR036291">
    <property type="entry name" value="NAD(P)-bd_dom_sf"/>
</dbReference>
<dbReference type="SUPFAM" id="SSF50129">
    <property type="entry name" value="GroES-like"/>
    <property type="match status" value="1"/>
</dbReference>
<evidence type="ECO:0000256" key="2">
    <source>
        <dbReference type="ARBA" id="ARBA00023002"/>
    </source>
</evidence>
<dbReference type="PANTHER" id="PTHR48106:SF8">
    <property type="entry name" value="OS02G0805600 PROTEIN"/>
    <property type="match status" value="1"/>
</dbReference>
<dbReference type="SUPFAM" id="SSF51735">
    <property type="entry name" value="NAD(P)-binding Rossmann-fold domains"/>
    <property type="match status" value="1"/>
</dbReference>
<feature type="domain" description="Enoyl reductase (ER)" evidence="3">
    <location>
        <begin position="16"/>
        <end position="327"/>
    </location>
</feature>
<dbReference type="Pfam" id="PF08240">
    <property type="entry name" value="ADH_N"/>
    <property type="match status" value="1"/>
</dbReference>
<dbReference type="Proteomes" id="UP000672602">
    <property type="component" value="Unassembled WGS sequence"/>
</dbReference>
<evidence type="ECO:0000313" key="5">
    <source>
        <dbReference type="Proteomes" id="UP000672602"/>
    </source>
</evidence>
<evidence type="ECO:0000256" key="1">
    <source>
        <dbReference type="ARBA" id="ARBA00022857"/>
    </source>
</evidence>
<dbReference type="NCBIfam" id="TIGR02824">
    <property type="entry name" value="quinone_pig3"/>
    <property type="match status" value="1"/>
</dbReference>
<keyword evidence="2" id="KW-0560">Oxidoreductase</keyword>
<gene>
    <name evidence="4" type="ORF">KAJ83_09385</name>
</gene>
<reference evidence="4" key="1">
    <citation type="submission" date="2021-04" db="EMBL/GenBank/DDBJ databases">
        <authorList>
            <person name="Zhang D.-C."/>
        </authorList>
    </citation>
    <scope>NUCLEOTIDE SEQUENCE</scope>
    <source>
        <strain evidence="4">CGMCC 1.15697</strain>
    </source>
</reference>
<dbReference type="GO" id="GO:0016651">
    <property type="term" value="F:oxidoreductase activity, acting on NAD(P)H"/>
    <property type="evidence" value="ECO:0007669"/>
    <property type="project" value="TreeGrafter"/>
</dbReference>
<dbReference type="InterPro" id="IPR013149">
    <property type="entry name" value="ADH-like_C"/>
</dbReference>
<dbReference type="EMBL" id="JAGMWN010000004">
    <property type="protein sequence ID" value="MBP5857219.1"/>
    <property type="molecule type" value="Genomic_DNA"/>
</dbReference>
<dbReference type="SMART" id="SM00829">
    <property type="entry name" value="PKS_ER"/>
    <property type="match status" value="1"/>
</dbReference>
<dbReference type="CDD" id="cd05276">
    <property type="entry name" value="p53_inducible_oxidoreductase"/>
    <property type="match status" value="1"/>
</dbReference>
<name>A0A8J7S212_9PROT</name>
<dbReference type="GO" id="GO:0070402">
    <property type="term" value="F:NADPH binding"/>
    <property type="evidence" value="ECO:0007669"/>
    <property type="project" value="TreeGrafter"/>
</dbReference>
<dbReference type="InterPro" id="IPR013154">
    <property type="entry name" value="ADH-like_N"/>
</dbReference>
<evidence type="ECO:0000259" key="3">
    <source>
        <dbReference type="SMART" id="SM00829"/>
    </source>
</evidence>
<dbReference type="PANTHER" id="PTHR48106">
    <property type="entry name" value="QUINONE OXIDOREDUCTASE PIG3-RELATED"/>
    <property type="match status" value="1"/>
</dbReference>
<dbReference type="AlphaFoldDB" id="A0A8J7S212"/>
<dbReference type="InterPro" id="IPR011032">
    <property type="entry name" value="GroES-like_sf"/>
</dbReference>
<sequence>MPLPEKMNAVEISAPGGPEVLKPIETALPTLKPGEVLIRVEAAGVNRPDCMQRAGAYPPPPDASPLPGLEVAGEVVALGEGASGLQVGARVCALTPGGGYAEYCTAPAGHCLPIPKGYDLVQAAALPENFYTVWYNVFMRGRLKAGENFLVHGGSSGIGLTAIQLAKSFGATVFTTAGSADKLAVCTEMGADRGIDYKQEDWAAVIKGETEGLDVILDMVGDGYIQKGLDLLRRDGRYCFIAFLGGSTAEVNFVPVLAKRLSVMGSTLRPQTIREKESIAGELKAHVWPLLDSGKVKPLIHETFPLAKAAEAHALMESSAHIGKIMLTV</sequence>
<dbReference type="Gene3D" id="3.90.180.10">
    <property type="entry name" value="Medium-chain alcohol dehydrogenases, catalytic domain"/>
    <property type="match status" value="1"/>
</dbReference>
<dbReference type="InterPro" id="IPR014189">
    <property type="entry name" value="Quinone_OxRdtase_PIG3"/>
</dbReference>
<comment type="caution">
    <text evidence="4">The sequence shown here is derived from an EMBL/GenBank/DDBJ whole genome shotgun (WGS) entry which is preliminary data.</text>
</comment>
<keyword evidence="1" id="KW-0521">NADP</keyword>
<accession>A0A8J7S212</accession>
<proteinExistence type="predicted"/>
<organism evidence="4 5">
    <name type="scientific">Marivibrio halodurans</name>
    <dbReference type="NCBI Taxonomy" id="2039722"/>
    <lineage>
        <taxon>Bacteria</taxon>
        <taxon>Pseudomonadati</taxon>
        <taxon>Pseudomonadota</taxon>
        <taxon>Alphaproteobacteria</taxon>
        <taxon>Rhodospirillales</taxon>
        <taxon>Rhodospirillaceae</taxon>
        <taxon>Marivibrio</taxon>
    </lineage>
</organism>
<protein>
    <submittedName>
        <fullName evidence="4">NAD(P)H-quinone oxidoreductase</fullName>
    </submittedName>
</protein>
<dbReference type="Pfam" id="PF00107">
    <property type="entry name" value="ADH_zinc_N"/>
    <property type="match status" value="1"/>
</dbReference>
<dbReference type="RefSeq" id="WP_210681810.1">
    <property type="nucleotide sequence ID" value="NZ_JAGMWN010000004.1"/>
</dbReference>